<dbReference type="Pfam" id="PF13041">
    <property type="entry name" value="PPR_2"/>
    <property type="match status" value="1"/>
</dbReference>
<feature type="compositionally biased region" description="Basic and acidic residues" evidence="2">
    <location>
        <begin position="83"/>
        <end position="95"/>
    </location>
</feature>
<feature type="region of interest" description="Disordered" evidence="2">
    <location>
        <begin position="771"/>
        <end position="817"/>
    </location>
</feature>
<dbReference type="Proteomes" id="UP000191285">
    <property type="component" value="Unassembled WGS sequence"/>
</dbReference>
<feature type="repeat" description="PPR" evidence="1">
    <location>
        <begin position="708"/>
        <end position="742"/>
    </location>
</feature>
<gene>
    <name evidence="3" type="ORF">PENSTE_c026G03476</name>
</gene>
<feature type="compositionally biased region" description="Polar residues" evidence="2">
    <location>
        <begin position="99"/>
        <end position="120"/>
    </location>
</feature>
<dbReference type="PROSITE" id="PS51375">
    <property type="entry name" value="PPR"/>
    <property type="match status" value="1"/>
</dbReference>
<dbReference type="GO" id="GO:0003729">
    <property type="term" value="F:mRNA binding"/>
    <property type="evidence" value="ECO:0007669"/>
    <property type="project" value="TreeGrafter"/>
</dbReference>
<name>A0A1V6SP86_9EURO</name>
<feature type="compositionally biased region" description="Basic and acidic residues" evidence="2">
    <location>
        <begin position="795"/>
        <end position="806"/>
    </location>
</feature>
<evidence type="ECO:0000256" key="1">
    <source>
        <dbReference type="PROSITE-ProRule" id="PRU00708"/>
    </source>
</evidence>
<keyword evidence="4" id="KW-1185">Reference proteome</keyword>
<evidence type="ECO:0008006" key="5">
    <source>
        <dbReference type="Google" id="ProtNLM"/>
    </source>
</evidence>
<dbReference type="PANTHER" id="PTHR47938">
    <property type="entry name" value="RESPIRATORY COMPLEX I CHAPERONE (CIA84), PUTATIVE (AFU_ORTHOLOGUE AFUA_2G06020)-RELATED"/>
    <property type="match status" value="1"/>
</dbReference>
<feature type="region of interest" description="Disordered" evidence="2">
    <location>
        <begin position="49"/>
        <end position="120"/>
    </location>
</feature>
<evidence type="ECO:0000313" key="4">
    <source>
        <dbReference type="Proteomes" id="UP000191285"/>
    </source>
</evidence>
<evidence type="ECO:0000256" key="2">
    <source>
        <dbReference type="SAM" id="MobiDB-lite"/>
    </source>
</evidence>
<accession>A0A1V6SP86</accession>
<dbReference type="EMBL" id="MLKD01000026">
    <property type="protein sequence ID" value="OQE15877.1"/>
    <property type="molecule type" value="Genomic_DNA"/>
</dbReference>
<dbReference type="InterPro" id="IPR011990">
    <property type="entry name" value="TPR-like_helical_dom_sf"/>
</dbReference>
<reference evidence="4" key="1">
    <citation type="journal article" date="2017" name="Nat. Microbiol.">
        <title>Global analysis of biosynthetic gene clusters reveals vast potential of secondary metabolite production in Penicillium species.</title>
        <authorList>
            <person name="Nielsen J.C."/>
            <person name="Grijseels S."/>
            <person name="Prigent S."/>
            <person name="Ji B."/>
            <person name="Dainat J."/>
            <person name="Nielsen K.F."/>
            <person name="Frisvad J.C."/>
            <person name="Workman M."/>
            <person name="Nielsen J."/>
        </authorList>
    </citation>
    <scope>NUCLEOTIDE SEQUENCE [LARGE SCALE GENOMIC DNA]</scope>
    <source>
        <strain evidence="4">IBT 24891</strain>
    </source>
</reference>
<organism evidence="3 4">
    <name type="scientific">Penicillium steckii</name>
    <dbReference type="NCBI Taxonomy" id="303698"/>
    <lineage>
        <taxon>Eukaryota</taxon>
        <taxon>Fungi</taxon>
        <taxon>Dikarya</taxon>
        <taxon>Ascomycota</taxon>
        <taxon>Pezizomycotina</taxon>
        <taxon>Eurotiomycetes</taxon>
        <taxon>Eurotiomycetidae</taxon>
        <taxon>Eurotiales</taxon>
        <taxon>Aspergillaceae</taxon>
        <taxon>Penicillium</taxon>
    </lineage>
</organism>
<dbReference type="InterPro" id="IPR002885">
    <property type="entry name" value="PPR_rpt"/>
</dbReference>
<dbReference type="PANTHER" id="PTHR47938:SF44">
    <property type="entry name" value="PENTATRICOPEPTIDE REPEAT PROTEIN (AFU_ORTHOLOGUE AFUA_1G09370)"/>
    <property type="match status" value="1"/>
</dbReference>
<dbReference type="STRING" id="303698.A0A1V6SP86"/>
<dbReference type="AlphaFoldDB" id="A0A1V6SP86"/>
<comment type="caution">
    <text evidence="3">The sequence shown here is derived from an EMBL/GenBank/DDBJ whole genome shotgun (WGS) entry which is preliminary data.</text>
</comment>
<dbReference type="OrthoDB" id="185373at2759"/>
<dbReference type="Gene3D" id="1.25.40.10">
    <property type="entry name" value="Tetratricopeptide repeat domain"/>
    <property type="match status" value="2"/>
</dbReference>
<feature type="compositionally biased region" description="Polar residues" evidence="2">
    <location>
        <begin position="49"/>
        <end position="69"/>
    </location>
</feature>
<sequence>MLSCAQRLARSRAQGLLWTQPSVCSNRWHRSLQASRIANKVHVSTFTTSNQDLNGENQHFVTNSSQSNISHDRRKGTVSAGDRNGETHTSREVKKTTKTKSGQRASGQRNSTNSTKTNAENSGDVAIRFISNTAARKVLHSQGASPKLAHSVTRRLNAELRARKRRLNKRSLYLATVIGSNSLYSRGLGLRQWRAAFKEIYTAKRYEREIQNTRVIPALGDTGKELLEKARSDCFGSFREAWQALHRTDKALYWQRLAIWLMQNDLKSFPEFLIVTTNCKEKPNFTIVFDCFRYLDNHYYADWLKDWRSGDYTYQSLIEECLDPRDWPIVSVNQKGPRLFIRRAGHEAVSSALRIVKERCTQINPETALCFMWRFTELGDVDRALESLKFIAHNKDDGLNMNSDEVMRHCCKLLTLDTVKDDGANGRNFRILPQLLKMGVRPDRDMMNVVLSNAYKTGDPQLGTDILEFMKNHDHTFDSYTYNTLLGDAVSRGERARVDSLIHEIAKEEDLRTNPYLTSKIFHSHYIFTTKHMDEEADPSSIFYAMLDMYNQLHDITPLKELLIIPPHYTPGEGSKLPPSPIALYIMIATYFRCQKRFSNVQRIYTQFRHLVAQGHPLISPLATTDHTYNEFLIALRDNPRGLRLCVRLVEDMLHSSSSKSKVGKSIDHVKPSMRTWTILLSAFTFNRQPRAAQKIKEMMAKHNVKYNAVTWNVIINGYANAQNIPQTAASIKAMEQQGFAIDPYTMRSLRYLRDPERLWVAMDELDEAATAQDSQSTIPVNESETNSEPVLSNEEQREKELDEGLGKLGNKMKSKL</sequence>
<protein>
    <recommendedName>
        <fullName evidence="5">Pentacotripeptide-repeat region of PRORP domain-containing protein</fullName>
    </recommendedName>
</protein>
<proteinExistence type="predicted"/>
<feature type="compositionally biased region" description="Polar residues" evidence="2">
    <location>
        <begin position="772"/>
        <end position="791"/>
    </location>
</feature>
<evidence type="ECO:0000313" key="3">
    <source>
        <dbReference type="EMBL" id="OQE15877.1"/>
    </source>
</evidence>